<protein>
    <submittedName>
        <fullName evidence="1">Uncharacterized protein</fullName>
    </submittedName>
</protein>
<sequence length="42" mass="4905">MCLNVKQLKLYLRYQLMRFPKNVQDVMVCTCAKSIPFIALAI</sequence>
<name>A0A0A9QJJ4_ARUDO</name>
<reference evidence="1" key="2">
    <citation type="journal article" date="2015" name="Data Brief">
        <title>Shoot transcriptome of the giant reed, Arundo donax.</title>
        <authorList>
            <person name="Barrero R.A."/>
            <person name="Guerrero F.D."/>
            <person name="Moolhuijzen P."/>
            <person name="Goolsby J.A."/>
            <person name="Tidwell J."/>
            <person name="Bellgard S.E."/>
            <person name="Bellgard M.I."/>
        </authorList>
    </citation>
    <scope>NUCLEOTIDE SEQUENCE</scope>
    <source>
        <tissue evidence="1">Shoot tissue taken approximately 20 cm above the soil surface</tissue>
    </source>
</reference>
<proteinExistence type="predicted"/>
<reference evidence="1" key="1">
    <citation type="submission" date="2014-09" db="EMBL/GenBank/DDBJ databases">
        <authorList>
            <person name="Magalhaes I.L.F."/>
            <person name="Oliveira U."/>
            <person name="Santos F.R."/>
            <person name="Vidigal T.H.D.A."/>
            <person name="Brescovit A.D."/>
            <person name="Santos A.J."/>
        </authorList>
    </citation>
    <scope>NUCLEOTIDE SEQUENCE</scope>
    <source>
        <tissue evidence="1">Shoot tissue taken approximately 20 cm above the soil surface</tissue>
    </source>
</reference>
<dbReference type="EMBL" id="GBRH01251599">
    <property type="protein sequence ID" value="JAD46296.1"/>
    <property type="molecule type" value="Transcribed_RNA"/>
</dbReference>
<accession>A0A0A9QJJ4</accession>
<dbReference type="AlphaFoldDB" id="A0A0A9QJJ4"/>
<organism evidence="1">
    <name type="scientific">Arundo donax</name>
    <name type="common">Giant reed</name>
    <name type="synonym">Donax arundinaceus</name>
    <dbReference type="NCBI Taxonomy" id="35708"/>
    <lineage>
        <taxon>Eukaryota</taxon>
        <taxon>Viridiplantae</taxon>
        <taxon>Streptophyta</taxon>
        <taxon>Embryophyta</taxon>
        <taxon>Tracheophyta</taxon>
        <taxon>Spermatophyta</taxon>
        <taxon>Magnoliopsida</taxon>
        <taxon>Liliopsida</taxon>
        <taxon>Poales</taxon>
        <taxon>Poaceae</taxon>
        <taxon>PACMAD clade</taxon>
        <taxon>Arundinoideae</taxon>
        <taxon>Arundineae</taxon>
        <taxon>Arundo</taxon>
    </lineage>
</organism>
<evidence type="ECO:0000313" key="1">
    <source>
        <dbReference type="EMBL" id="JAD46296.1"/>
    </source>
</evidence>